<keyword evidence="2" id="KW-1133">Transmembrane helix</keyword>
<feature type="compositionally biased region" description="Basic and acidic residues" evidence="1">
    <location>
        <begin position="761"/>
        <end position="770"/>
    </location>
</feature>
<name>A0A0M9FZ10_LEPPY</name>
<organism evidence="3 4">
    <name type="scientific">Leptomonas pyrrhocoris</name>
    <name type="common">Firebug parasite</name>
    <dbReference type="NCBI Taxonomy" id="157538"/>
    <lineage>
        <taxon>Eukaryota</taxon>
        <taxon>Discoba</taxon>
        <taxon>Euglenozoa</taxon>
        <taxon>Kinetoplastea</taxon>
        <taxon>Metakinetoplastina</taxon>
        <taxon>Trypanosomatida</taxon>
        <taxon>Trypanosomatidae</taxon>
        <taxon>Leishmaniinae</taxon>
        <taxon>Leptomonas</taxon>
    </lineage>
</organism>
<sequence length="1140" mass="123310">MPMMMYPYLYPPMPTPGYMPPSSAPAAGAQPPSQLNTPPLLDPSLQQQQQQMLMQMRMMYPYLFQPMYMPGYAPPPATQPPSQLSAPPQQEDSSPQLWEDHSQPPQEQQQQQLPMYAPWSAAAPQHPPSAILTSDLFAPGTFLSPASIMPPPPTTALGYAQGTPTVHLGLKVAVASTRKILTCYALLFLFLLATGLILLGAWCTPASRDHLFFTRPTPDVMESDTYARFFGGATGKMLSTYAHYAPCTVLKQHGCTVLTQRDILYWLANITNGMQDPFPDIFVYSNVSDGILSSCEYFSRPALPTHLPANHVNGSLVNRTVEKGLILPSGNVGVAPILGTDNRGNDAFGSAEQLELSPEDVDPETPANRSLAPREIGLVLRHRFWHAPEVPTLPKIMANKTGIRMHLHSTFPEGVRARFLVTCNTDRETTDMLKLARVLRVNLTDIVPANHTGTAFPLSAYTLFTATPNSPISYTFNTSLPSCAHYYIYCEDPSVYVLLASANELRRCGGGSVVANATLPDALVTVVVCDVVPREIGVDPRKNGDLLFTARGVFSMHLTVGTRSVKFPDAYQSFDAGLSTSAVVFIIAHALVLVSMVLLATAACLIPVQRCKLHRLRAALEEDAAVAMAILYRAQGALTGPLPPVAASATAADSPVPHDDSNAGRSGSEGGRIATASALAPAPDASMYVASPFYRPAAGTEVVRVGDALMVLAPHPHMQMQIHAPQTSQSPYGEGHYLSQSGEEAEAEEASALVRTVGLRDAPEPDEHRRSSSSSSSISSGSEKGGEEEDDAAFMVPEGVVSPTEIVLPITTPARANPQQQEPGQDAHELESLPSTASPPPPSEQADSDEGGEARLLRSVAVIDNTRGNNSHHRSSSSTGSAPARLHASPLSPPPPEEQLQHYPLPQTLPALRSAGAVPEHGGVTPTMPPAQQHPPALQATALPNTDWMFTQTRHLVSPEALEESAPATPHSRPTRSRLQRLRDRVLHRRSASEDGASVRANFPGSSTDEEDRESDDAAADRHYAAPESSPGERTIQLFVMRARNSYRRTRRAQVHVLRTVFLYMHVVAILDAVFIILVLGFQLSGVFVDFPGRLQLRYGDTLTMKRRVDSGHLAQLIISTVLSIAVVAVSLAIRWQRVW</sequence>
<feature type="transmembrane region" description="Helical" evidence="2">
    <location>
        <begin position="1114"/>
        <end position="1134"/>
    </location>
</feature>
<gene>
    <name evidence="3" type="ORF">ABB37_05914</name>
</gene>
<feature type="region of interest" description="Disordered" evidence="1">
    <location>
        <begin position="648"/>
        <end position="671"/>
    </location>
</feature>
<keyword evidence="2" id="KW-0812">Transmembrane</keyword>
<keyword evidence="2" id="KW-0472">Membrane</keyword>
<evidence type="ECO:0008006" key="5">
    <source>
        <dbReference type="Google" id="ProtNLM"/>
    </source>
</evidence>
<feature type="region of interest" description="Disordered" evidence="1">
    <location>
        <begin position="961"/>
        <end position="1030"/>
    </location>
</feature>
<keyword evidence="4" id="KW-1185">Reference proteome</keyword>
<feature type="compositionally biased region" description="Low complexity" evidence="1">
    <location>
        <begin position="24"/>
        <end position="34"/>
    </location>
</feature>
<reference evidence="3 4" key="1">
    <citation type="submission" date="2015-07" db="EMBL/GenBank/DDBJ databases">
        <title>High-quality genome of monoxenous trypanosomatid Leptomonas pyrrhocoris.</title>
        <authorList>
            <person name="Flegontov P."/>
            <person name="Butenko A."/>
            <person name="Firsov S."/>
            <person name="Vlcek C."/>
            <person name="Logacheva M.D."/>
            <person name="Field M."/>
            <person name="Filatov D."/>
            <person name="Flegontova O."/>
            <person name="Gerasimov E."/>
            <person name="Jackson A.P."/>
            <person name="Kelly S."/>
            <person name="Opperdoes F."/>
            <person name="O'Reilly A."/>
            <person name="Votypka J."/>
            <person name="Yurchenko V."/>
            <person name="Lukes J."/>
        </authorList>
    </citation>
    <scope>NUCLEOTIDE SEQUENCE [LARGE SCALE GENOMIC DNA]</scope>
    <source>
        <strain evidence="3">H10</strain>
    </source>
</reference>
<feature type="transmembrane region" description="Helical" evidence="2">
    <location>
        <begin position="1061"/>
        <end position="1082"/>
    </location>
</feature>
<feature type="region of interest" description="Disordered" evidence="1">
    <location>
        <begin position="722"/>
        <end position="790"/>
    </location>
</feature>
<dbReference type="OMA" id="MQISAYA"/>
<dbReference type="GeneID" id="26906204"/>
<feature type="compositionally biased region" description="Low complexity" evidence="1">
    <location>
        <begin position="80"/>
        <end position="90"/>
    </location>
</feature>
<feature type="compositionally biased region" description="Low complexity" evidence="1">
    <location>
        <begin position="876"/>
        <end position="890"/>
    </location>
</feature>
<dbReference type="RefSeq" id="XP_015657266.1">
    <property type="nucleotide sequence ID" value="XM_015804132.1"/>
</dbReference>
<feature type="compositionally biased region" description="Low complexity" evidence="1">
    <location>
        <begin position="772"/>
        <end position="782"/>
    </location>
</feature>
<dbReference type="Proteomes" id="UP000037923">
    <property type="component" value="Unassembled WGS sequence"/>
</dbReference>
<feature type="region of interest" description="Disordered" evidence="1">
    <location>
        <begin position="21"/>
        <end position="49"/>
    </location>
</feature>
<dbReference type="AlphaFoldDB" id="A0A0M9FZ10"/>
<evidence type="ECO:0000313" key="4">
    <source>
        <dbReference type="Proteomes" id="UP000037923"/>
    </source>
</evidence>
<protein>
    <recommendedName>
        <fullName evidence="5">Transmembrane protein</fullName>
    </recommendedName>
</protein>
<feature type="transmembrane region" description="Helical" evidence="2">
    <location>
        <begin position="582"/>
        <end position="608"/>
    </location>
</feature>
<evidence type="ECO:0000313" key="3">
    <source>
        <dbReference type="EMBL" id="KPA78827.1"/>
    </source>
</evidence>
<feature type="compositionally biased region" description="Acidic residues" evidence="1">
    <location>
        <begin position="1008"/>
        <end position="1018"/>
    </location>
</feature>
<feature type="transmembrane region" description="Helical" evidence="2">
    <location>
        <begin position="181"/>
        <end position="202"/>
    </location>
</feature>
<evidence type="ECO:0000256" key="2">
    <source>
        <dbReference type="SAM" id="Phobius"/>
    </source>
</evidence>
<accession>A0A0M9FZ10</accession>
<comment type="caution">
    <text evidence="3">The sequence shown here is derived from an EMBL/GenBank/DDBJ whole genome shotgun (WGS) entry which is preliminary data.</text>
</comment>
<feature type="region of interest" description="Disordered" evidence="1">
    <location>
        <begin position="73"/>
        <end position="113"/>
    </location>
</feature>
<feature type="region of interest" description="Disordered" evidence="1">
    <location>
        <begin position="815"/>
        <end position="937"/>
    </location>
</feature>
<proteinExistence type="predicted"/>
<dbReference type="EMBL" id="LGTL01000012">
    <property type="protein sequence ID" value="KPA78827.1"/>
    <property type="molecule type" value="Genomic_DNA"/>
</dbReference>
<dbReference type="VEuPathDB" id="TriTrypDB:LpyrH10_12_0920"/>
<feature type="compositionally biased region" description="Basic residues" evidence="1">
    <location>
        <begin position="973"/>
        <end position="990"/>
    </location>
</feature>
<dbReference type="OrthoDB" id="267310at2759"/>
<evidence type="ECO:0000256" key="1">
    <source>
        <dbReference type="SAM" id="MobiDB-lite"/>
    </source>
</evidence>
<feature type="compositionally biased region" description="Low complexity" evidence="1">
    <location>
        <begin position="103"/>
        <end position="113"/>
    </location>
</feature>